<gene>
    <name evidence="7" type="ORF">C6570_02125</name>
</gene>
<reference evidence="7 8" key="1">
    <citation type="submission" date="2018-03" db="EMBL/GenBank/DDBJ databases">
        <title>Genome sequencing of Ottowia sp.</title>
        <authorList>
            <person name="Kim S.-J."/>
            <person name="Heo J."/>
            <person name="Kwon S.-W."/>
        </authorList>
    </citation>
    <scope>NUCLEOTIDE SEQUENCE [LARGE SCALE GENOMIC DNA]</scope>
    <source>
        <strain evidence="7 8">KADR8-3</strain>
    </source>
</reference>
<name>A0A2S0MBS1_9BURK</name>
<dbReference type="PANTHER" id="PTHR34138">
    <property type="entry name" value="CELL SHAPE-DETERMINING PROTEIN MREC"/>
    <property type="match status" value="1"/>
</dbReference>
<organism evidence="7 8">
    <name type="scientific">Ottowia oryzae</name>
    <dbReference type="NCBI Taxonomy" id="2109914"/>
    <lineage>
        <taxon>Bacteria</taxon>
        <taxon>Pseudomonadati</taxon>
        <taxon>Pseudomonadota</taxon>
        <taxon>Betaproteobacteria</taxon>
        <taxon>Burkholderiales</taxon>
        <taxon>Comamonadaceae</taxon>
        <taxon>Ottowia</taxon>
    </lineage>
</organism>
<dbReference type="GO" id="GO:0005886">
    <property type="term" value="C:plasma membrane"/>
    <property type="evidence" value="ECO:0007669"/>
    <property type="project" value="TreeGrafter"/>
</dbReference>
<evidence type="ECO:0000256" key="5">
    <source>
        <dbReference type="SAM" id="MobiDB-lite"/>
    </source>
</evidence>
<sequence length="411" mass="42332">MPLQTLDRSPPPFFKQGPSALSRLVFFSALALFLMVADARFHLVQPLRAVIATVLYPVQWVALQPVQMVNQATAYLTDLKTAHATEDAARRKLAEQSQRAGQVEQLMLENNRLRQLLDLRDRVQVKATAAQVLYDATDPFSRRVVIDKGQMQGIEPGSPVMDESGVLGQVTRVYPFVSEITLLIDRDQVIPVMNARTGARSVAYGDPSQHRGMMELRYMSVTEDVKEGDLLTTSGVDGVYAPGLPVARVVRVDRRSDTSFARIVCQPLANLSAVNHVMVLTPLTPASDTAPSDVTAAQGAASGAVSAASAPAATRPGAPAAGVAAGAAAAVGAVGAAAAPAGRASGRATPAKPAAPSRPAAPPAAAARAGAASAAAPATAAASAPSPRRRAAAPAARTASAPRAAASGAAP</sequence>
<evidence type="ECO:0000256" key="2">
    <source>
        <dbReference type="ARBA" id="ARBA00013855"/>
    </source>
</evidence>
<evidence type="ECO:0000313" key="8">
    <source>
        <dbReference type="Proteomes" id="UP000239709"/>
    </source>
</evidence>
<dbReference type="OrthoDB" id="9808025at2"/>
<feature type="region of interest" description="Disordered" evidence="5">
    <location>
        <begin position="343"/>
        <end position="411"/>
    </location>
</feature>
<evidence type="ECO:0000259" key="6">
    <source>
        <dbReference type="Pfam" id="PF04085"/>
    </source>
</evidence>
<feature type="domain" description="Rod shape-determining protein MreC beta-barrel core" evidence="6">
    <location>
        <begin position="132"/>
        <end position="280"/>
    </location>
</feature>
<comment type="similarity">
    <text evidence="1">Belongs to the MreC family.</text>
</comment>
<protein>
    <recommendedName>
        <fullName evidence="2">Cell shape-determining protein MreC</fullName>
    </recommendedName>
    <alternativeName>
        <fullName evidence="4">Cell shape protein MreC</fullName>
    </alternativeName>
</protein>
<evidence type="ECO:0000313" key="7">
    <source>
        <dbReference type="EMBL" id="AVO33183.1"/>
    </source>
</evidence>
<dbReference type="Gene3D" id="2.40.10.350">
    <property type="entry name" value="Rod shape-determining protein MreC, domain 2"/>
    <property type="match status" value="1"/>
</dbReference>
<dbReference type="PANTHER" id="PTHR34138:SF1">
    <property type="entry name" value="CELL SHAPE-DETERMINING PROTEIN MREC"/>
    <property type="match status" value="1"/>
</dbReference>
<evidence type="ECO:0000256" key="4">
    <source>
        <dbReference type="ARBA" id="ARBA00032089"/>
    </source>
</evidence>
<dbReference type="InterPro" id="IPR042175">
    <property type="entry name" value="Cell/Rod_MreC_2"/>
</dbReference>
<dbReference type="KEGG" id="otk:C6570_02125"/>
<dbReference type="InterPro" id="IPR055342">
    <property type="entry name" value="MreC_beta-barrel_core"/>
</dbReference>
<accession>A0A2S0MBS1</accession>
<dbReference type="NCBIfam" id="TIGR00219">
    <property type="entry name" value="mreC"/>
    <property type="match status" value="1"/>
</dbReference>
<keyword evidence="8" id="KW-1185">Reference proteome</keyword>
<dbReference type="AlphaFoldDB" id="A0A2S0MBS1"/>
<dbReference type="Proteomes" id="UP000239709">
    <property type="component" value="Chromosome"/>
</dbReference>
<keyword evidence="3" id="KW-0133">Cell shape</keyword>
<dbReference type="EMBL" id="CP027666">
    <property type="protein sequence ID" value="AVO33183.1"/>
    <property type="molecule type" value="Genomic_DNA"/>
</dbReference>
<dbReference type="InterPro" id="IPR007221">
    <property type="entry name" value="MreC"/>
</dbReference>
<dbReference type="Gene3D" id="2.40.10.340">
    <property type="entry name" value="Rod shape-determining protein MreC, domain 1"/>
    <property type="match status" value="1"/>
</dbReference>
<evidence type="ECO:0000256" key="3">
    <source>
        <dbReference type="ARBA" id="ARBA00022960"/>
    </source>
</evidence>
<dbReference type="GO" id="GO:0008360">
    <property type="term" value="P:regulation of cell shape"/>
    <property type="evidence" value="ECO:0007669"/>
    <property type="project" value="UniProtKB-KW"/>
</dbReference>
<proteinExistence type="inferred from homology"/>
<dbReference type="InterPro" id="IPR042177">
    <property type="entry name" value="Cell/Rod_1"/>
</dbReference>
<dbReference type="Pfam" id="PF04085">
    <property type="entry name" value="MreC"/>
    <property type="match status" value="1"/>
</dbReference>
<evidence type="ECO:0000256" key="1">
    <source>
        <dbReference type="ARBA" id="ARBA00009369"/>
    </source>
</evidence>